<feature type="region of interest" description="Disordered" evidence="1">
    <location>
        <begin position="191"/>
        <end position="297"/>
    </location>
</feature>
<keyword evidence="6" id="KW-1185">Reference proteome</keyword>
<dbReference type="PROSITE" id="PS51318">
    <property type="entry name" value="TAT"/>
    <property type="match status" value="1"/>
</dbReference>
<feature type="compositionally biased region" description="Basic residues" evidence="1">
    <location>
        <begin position="591"/>
        <end position="601"/>
    </location>
</feature>
<feature type="chain" id="PRO_5033038471" evidence="2">
    <location>
        <begin position="39"/>
        <end position="616"/>
    </location>
</feature>
<dbReference type="InterPro" id="IPR001434">
    <property type="entry name" value="OmcB-like_DUF11"/>
</dbReference>
<comment type="caution">
    <text evidence="5">The sequence shown here is derived from an EMBL/GenBank/DDBJ whole genome shotgun (WGS) entry which is preliminary data.</text>
</comment>
<evidence type="ECO:0000256" key="1">
    <source>
        <dbReference type="SAM" id="MobiDB-lite"/>
    </source>
</evidence>
<feature type="region of interest" description="Disordered" evidence="1">
    <location>
        <begin position="75"/>
        <end position="103"/>
    </location>
</feature>
<dbReference type="InterPro" id="IPR055354">
    <property type="entry name" value="DUF7507"/>
</dbReference>
<dbReference type="InterPro" id="IPR006311">
    <property type="entry name" value="TAT_signal"/>
</dbReference>
<dbReference type="RefSeq" id="WP_179728115.1">
    <property type="nucleotide sequence ID" value="NZ_BAABEF010000001.1"/>
</dbReference>
<name>A0A852RRI2_9ACTN</name>
<feature type="region of interest" description="Disordered" evidence="1">
    <location>
        <begin position="576"/>
        <end position="616"/>
    </location>
</feature>
<evidence type="ECO:0000256" key="2">
    <source>
        <dbReference type="SAM" id="SignalP"/>
    </source>
</evidence>
<evidence type="ECO:0000313" key="5">
    <source>
        <dbReference type="EMBL" id="NYD31856.1"/>
    </source>
</evidence>
<feature type="signal peptide" evidence="2">
    <location>
        <begin position="1"/>
        <end position="38"/>
    </location>
</feature>
<reference evidence="5 6" key="1">
    <citation type="submission" date="2020-07" db="EMBL/GenBank/DDBJ databases">
        <title>Sequencing the genomes of 1000 actinobacteria strains.</title>
        <authorList>
            <person name="Klenk H.-P."/>
        </authorList>
    </citation>
    <scope>NUCLEOTIDE SEQUENCE [LARGE SCALE GENOMIC DNA]</scope>
    <source>
        <strain evidence="5 6">DSM 19082</strain>
    </source>
</reference>
<dbReference type="AlphaFoldDB" id="A0A852RRI2"/>
<evidence type="ECO:0000313" key="6">
    <source>
        <dbReference type="Proteomes" id="UP000582231"/>
    </source>
</evidence>
<protein>
    <submittedName>
        <fullName evidence="5">Putative repeat protein (TIGR01451 family)</fullName>
    </submittedName>
</protein>
<proteinExistence type="predicted"/>
<feature type="domain" description="DUF7507" evidence="4">
    <location>
        <begin position="482"/>
        <end position="586"/>
    </location>
</feature>
<sequence length="616" mass="59012">MSTLTPPSSRRVRLAGIAALATATATITIFSSVPSSHADPATPPDEPTTLGLGAFDLTPAPGSCAAIVTLEGGNGGTAISGADNDDEPPTDDPTQAGGGQGARVQFRIPVSPTDVLTGVVGRGGAGGGLGGASGTDHGGNGGTGTHPGAGGGGYTSFLVNGDLVALVGGGGGSGGGHNAKAGGGGHAGVIEGQGAFAGQDGANGVDASTTPRAPRGGGAGAIDAPGLGGVHADKPADNGNPGVDRSGGNGGGGDGADQGGGGGAGYFGGGGGATTVGDVSGGTPDATDPDVGAAIVGGGGGGGSSFFSTAHGATFIDQAEGDSLAPDGASRNGTGELEWEPCAYDLSVKKTAAAEVFESGTPVTYTLVITNNGPDLMGIDDTVTVTDDKAGGGTLVSVQASGSGTPFTCDTAVGSAIPADGELDCSRPAGDEVRGLDNGEKLTLVYSKVLTGNAPVLNNVGVTDRGNPANNTAAATVQPAVPGLSLVKKATPRKVAKLGEKITYTFKVTNTGNIALKTVTIAEQQFSGKGSLTPKCPALPATGLAPGASITCTAAYKVHQRDLAAGKVVNVATATGTTPAGNPVQSLPSKAKVKTPKKPKKVAGTPATGARSLSGR</sequence>
<feature type="domain" description="DUF11" evidence="3">
    <location>
        <begin position="345"/>
        <end position="477"/>
    </location>
</feature>
<feature type="region of interest" description="Disordered" evidence="1">
    <location>
        <begin position="127"/>
        <end position="147"/>
    </location>
</feature>
<feature type="compositionally biased region" description="Gly residues" evidence="1">
    <location>
        <begin position="245"/>
        <end position="274"/>
    </location>
</feature>
<dbReference type="Proteomes" id="UP000582231">
    <property type="component" value="Unassembled WGS sequence"/>
</dbReference>
<evidence type="ECO:0000259" key="4">
    <source>
        <dbReference type="Pfam" id="PF24346"/>
    </source>
</evidence>
<dbReference type="EMBL" id="JACCBF010000001">
    <property type="protein sequence ID" value="NYD31856.1"/>
    <property type="molecule type" value="Genomic_DNA"/>
</dbReference>
<dbReference type="NCBIfam" id="TIGR01451">
    <property type="entry name" value="B_ant_repeat"/>
    <property type="match status" value="1"/>
</dbReference>
<gene>
    <name evidence="5" type="ORF">BJ958_003402</name>
</gene>
<dbReference type="Pfam" id="PF01345">
    <property type="entry name" value="DUF11"/>
    <property type="match status" value="1"/>
</dbReference>
<dbReference type="InterPro" id="IPR047589">
    <property type="entry name" value="DUF11_rpt"/>
</dbReference>
<dbReference type="Pfam" id="PF24346">
    <property type="entry name" value="DUF7507"/>
    <property type="match status" value="1"/>
</dbReference>
<accession>A0A852RRI2</accession>
<keyword evidence="2" id="KW-0732">Signal</keyword>
<organism evidence="5 6">
    <name type="scientific">Nocardioides kongjuensis</name>
    <dbReference type="NCBI Taxonomy" id="349522"/>
    <lineage>
        <taxon>Bacteria</taxon>
        <taxon>Bacillati</taxon>
        <taxon>Actinomycetota</taxon>
        <taxon>Actinomycetes</taxon>
        <taxon>Propionibacteriales</taxon>
        <taxon>Nocardioidaceae</taxon>
        <taxon>Nocardioides</taxon>
    </lineage>
</organism>
<evidence type="ECO:0000259" key="3">
    <source>
        <dbReference type="Pfam" id="PF01345"/>
    </source>
</evidence>